<dbReference type="Proteomes" id="UP000472971">
    <property type="component" value="Unassembled WGS sequence"/>
</dbReference>
<dbReference type="EMBL" id="JAAIWN010000001">
    <property type="protein sequence ID" value="NEY80020.1"/>
    <property type="molecule type" value="Genomic_DNA"/>
</dbReference>
<dbReference type="Proteomes" id="UP000570010">
    <property type="component" value="Unassembled WGS sequence"/>
</dbReference>
<dbReference type="AlphaFoldDB" id="A0A6B3VNZ4"/>
<reference evidence="2 3" key="1">
    <citation type="submission" date="2020-02" db="EMBL/GenBank/DDBJ databases">
        <title>Bacillus aquiflavi sp. nov., isolated from yellow water of strong flavor Chinese baijiu in Yibin region of China.</title>
        <authorList>
            <person name="Xie J."/>
        </authorList>
    </citation>
    <scope>NUCLEOTIDE SEQUENCE [LARGE SCALE GENOMIC DNA]</scope>
    <source>
        <strain evidence="2 3">3H-10</strain>
    </source>
</reference>
<proteinExistence type="predicted"/>
<dbReference type="InterPro" id="IPR026838">
    <property type="entry name" value="YheC/D"/>
</dbReference>
<dbReference type="SUPFAM" id="SSF56059">
    <property type="entry name" value="Glutathione synthetase ATP-binding domain-like"/>
    <property type="match status" value="1"/>
</dbReference>
<comment type="caution">
    <text evidence="2">The sequence shown here is derived from an EMBL/GenBank/DDBJ whole genome shotgun (WGS) entry which is preliminary data.</text>
</comment>
<dbReference type="EMBL" id="JACEIO010000001">
    <property type="protein sequence ID" value="MBA4535644.1"/>
    <property type="molecule type" value="Genomic_DNA"/>
</dbReference>
<name>A0A6B3VNZ4_9BACI</name>
<evidence type="ECO:0000313" key="3">
    <source>
        <dbReference type="Proteomes" id="UP000472971"/>
    </source>
</evidence>
<evidence type="ECO:0000313" key="4">
    <source>
        <dbReference type="Proteomes" id="UP000570010"/>
    </source>
</evidence>
<sequence>MRKRYPVHITDSMEGIIYYPADFKPNEPIEKISFGTSSVQAKCFAHPKGKNTIVISEDIRNKLFFPNFNIPLHLFVHDQTLFIGPLIGIFTSGFTPIKIRPIGDRSHFIGKLLSLKKAVGALPFVFGEQHIDWEKGLIKGYFYENQVWETREIPFPNVIYDRLPNRRSENKTIQRKIKQKLQDEYLIPWYNPGFFNKLDIHNMLLNVGEVKSFLPETHSFSSFSHIENMLFQYGHIYIKPMNGSLGLGVHQILHDKHENVYYCRYRDKYGENKLKKFPTLEKLIHHIFTNRKLEKMLIQQGIHLIRVNKRLVDFRIHTNKDDQGDWKVTAIAAKIAGPGSPTTHVKNGGEIKTLREVFPDDEVRKQYEEKLTNTALLLSKALENQVDGIIGEIGFDLGIDKNGDIWLFEANSKPGRSIFAHPHLNRFELLTRKLSLAFAVFLSEKAIKKPEEVFK</sequence>
<protein>
    <submittedName>
        <fullName evidence="2">YheC/YheD family protein</fullName>
    </submittedName>
</protein>
<dbReference type="Pfam" id="PF14398">
    <property type="entry name" value="ATPgrasp_YheCD"/>
    <property type="match status" value="1"/>
</dbReference>
<accession>A0A6B3VNZ4</accession>
<evidence type="ECO:0000313" key="1">
    <source>
        <dbReference type="EMBL" id="MBA4535644.1"/>
    </source>
</evidence>
<evidence type="ECO:0000313" key="2">
    <source>
        <dbReference type="EMBL" id="NEY80020.1"/>
    </source>
</evidence>
<dbReference type="RefSeq" id="WP_163238963.1">
    <property type="nucleotide sequence ID" value="NZ_CP082780.1"/>
</dbReference>
<keyword evidence="3" id="KW-1185">Reference proteome</keyword>
<reference evidence="1 4" key="2">
    <citation type="submission" date="2020-07" db="EMBL/GenBank/DDBJ databases">
        <authorList>
            <person name="Feng H."/>
        </authorList>
    </citation>
    <scope>NUCLEOTIDE SEQUENCE [LARGE SCALE GENOMIC DNA]</scope>
    <source>
        <strain evidence="4">s-12</strain>
        <strain evidence="1">S-12</strain>
    </source>
</reference>
<gene>
    <name evidence="2" type="ORF">G4D64_00480</name>
    <name evidence="1" type="ORF">H1Z61_00480</name>
</gene>
<organism evidence="2 3">
    <name type="scientific">Bacillus aquiflavi</name>
    <dbReference type="NCBI Taxonomy" id="2672567"/>
    <lineage>
        <taxon>Bacteria</taxon>
        <taxon>Bacillati</taxon>
        <taxon>Bacillota</taxon>
        <taxon>Bacilli</taxon>
        <taxon>Bacillales</taxon>
        <taxon>Bacillaceae</taxon>
        <taxon>Bacillus</taxon>
    </lineage>
</organism>